<feature type="transmembrane region" description="Helical" evidence="5">
    <location>
        <begin position="88"/>
        <end position="113"/>
    </location>
</feature>
<keyword evidence="3 5" id="KW-1133">Transmembrane helix</keyword>
<reference evidence="6 7" key="1">
    <citation type="submission" date="2017-02" db="EMBL/GenBank/DDBJ databases">
        <authorList>
            <person name="Peterson S.W."/>
        </authorList>
    </citation>
    <scope>NUCLEOTIDE SEQUENCE [LARGE SCALE GENOMIC DNA]</scope>
    <source>
        <strain evidence="6 7">DSM 45154</strain>
    </source>
</reference>
<proteinExistence type="predicted"/>
<gene>
    <name evidence="6" type="ORF">SAMN02745673_02914</name>
</gene>
<dbReference type="Proteomes" id="UP000190637">
    <property type="component" value="Unassembled WGS sequence"/>
</dbReference>
<organism evidence="6 7">
    <name type="scientific">Marinactinospora thermotolerans DSM 45154</name>
    <dbReference type="NCBI Taxonomy" id="1122192"/>
    <lineage>
        <taxon>Bacteria</taxon>
        <taxon>Bacillati</taxon>
        <taxon>Actinomycetota</taxon>
        <taxon>Actinomycetes</taxon>
        <taxon>Streptosporangiales</taxon>
        <taxon>Nocardiopsidaceae</taxon>
        <taxon>Marinactinospora</taxon>
    </lineage>
</organism>
<evidence type="ECO:0000313" key="7">
    <source>
        <dbReference type="Proteomes" id="UP000190637"/>
    </source>
</evidence>
<dbReference type="GO" id="GO:0005886">
    <property type="term" value="C:plasma membrane"/>
    <property type="evidence" value="ECO:0007669"/>
    <property type="project" value="TreeGrafter"/>
</dbReference>
<evidence type="ECO:0000256" key="1">
    <source>
        <dbReference type="ARBA" id="ARBA00004141"/>
    </source>
</evidence>
<feature type="transmembrane region" description="Helical" evidence="5">
    <location>
        <begin position="134"/>
        <end position="154"/>
    </location>
</feature>
<feature type="transmembrane region" description="Helical" evidence="5">
    <location>
        <begin position="23"/>
        <end position="52"/>
    </location>
</feature>
<keyword evidence="2 5" id="KW-0812">Transmembrane</keyword>
<dbReference type="AlphaFoldDB" id="A0A1T4RRE7"/>
<name>A0A1T4RRE7_9ACTN</name>
<keyword evidence="4 5" id="KW-0472">Membrane</keyword>
<dbReference type="RefSeq" id="WP_078762217.1">
    <property type="nucleotide sequence ID" value="NZ_FUWS01000007.1"/>
</dbReference>
<keyword evidence="7" id="KW-1185">Reference proteome</keyword>
<sequence>MTSLGLYVPGRTPLHRAPAGVKLALLLAVVTVVVLLPPVGAAVAALVAAALYPLCGLPSHHLWGVLRPLLPFLALIALFQAVTAGPQVALGVCARLAAAVLAAGLVTLTTRVAEMLALFERLARPLRLVGVRPDWAALVLALTVRCVPMVAAAWRGAREACLARGIRPRPHRLVVPVVVGMVRSAEALGEAMSARGLD</sequence>
<comment type="subcellular location">
    <subcellularLocation>
        <location evidence="1">Membrane</location>
        <topology evidence="1">Multi-pass membrane protein</topology>
    </subcellularLocation>
</comment>
<dbReference type="EMBL" id="FUWS01000007">
    <property type="protein sequence ID" value="SKA18560.1"/>
    <property type="molecule type" value="Genomic_DNA"/>
</dbReference>
<dbReference type="STRING" id="1122192.SAMN02745673_02914"/>
<dbReference type="Pfam" id="PF02361">
    <property type="entry name" value="CbiQ"/>
    <property type="match status" value="1"/>
</dbReference>
<dbReference type="InterPro" id="IPR003339">
    <property type="entry name" value="ABC/ECF_trnsptr_transmembrane"/>
</dbReference>
<protein>
    <submittedName>
        <fullName evidence="6">Biotin transport system permease protein</fullName>
    </submittedName>
</protein>
<dbReference type="PANTHER" id="PTHR33514:SF13">
    <property type="entry name" value="PROTEIN ABCI12, CHLOROPLASTIC"/>
    <property type="match status" value="1"/>
</dbReference>
<evidence type="ECO:0000256" key="4">
    <source>
        <dbReference type="ARBA" id="ARBA00023136"/>
    </source>
</evidence>
<evidence type="ECO:0000256" key="5">
    <source>
        <dbReference type="SAM" id="Phobius"/>
    </source>
</evidence>
<feature type="transmembrane region" description="Helical" evidence="5">
    <location>
        <begin position="64"/>
        <end position="82"/>
    </location>
</feature>
<evidence type="ECO:0000313" key="6">
    <source>
        <dbReference type="EMBL" id="SKA18560.1"/>
    </source>
</evidence>
<dbReference type="PANTHER" id="PTHR33514">
    <property type="entry name" value="PROTEIN ABCI12, CHLOROPLASTIC"/>
    <property type="match status" value="1"/>
</dbReference>
<accession>A0A1T4RRE7</accession>
<dbReference type="OrthoDB" id="509049at2"/>
<evidence type="ECO:0000256" key="3">
    <source>
        <dbReference type="ARBA" id="ARBA00022989"/>
    </source>
</evidence>
<evidence type="ECO:0000256" key="2">
    <source>
        <dbReference type="ARBA" id="ARBA00022692"/>
    </source>
</evidence>